<dbReference type="InterPro" id="IPR022412">
    <property type="entry name" value="Quinolinate_PRibosylTrfase_N"/>
</dbReference>
<comment type="catalytic activity">
    <reaction evidence="10">
        <text>nicotinate beta-D-ribonucleotide + CO2 + diphosphate = quinolinate + 5-phospho-alpha-D-ribose 1-diphosphate + 2 H(+)</text>
        <dbReference type="Rhea" id="RHEA:12733"/>
        <dbReference type="ChEBI" id="CHEBI:15378"/>
        <dbReference type="ChEBI" id="CHEBI:16526"/>
        <dbReference type="ChEBI" id="CHEBI:29959"/>
        <dbReference type="ChEBI" id="CHEBI:33019"/>
        <dbReference type="ChEBI" id="CHEBI:57502"/>
        <dbReference type="ChEBI" id="CHEBI:58017"/>
        <dbReference type="EC" id="2.4.2.19"/>
    </reaction>
</comment>
<evidence type="ECO:0000256" key="3">
    <source>
        <dbReference type="ARBA" id="ARBA00009400"/>
    </source>
</evidence>
<evidence type="ECO:0000313" key="15">
    <source>
        <dbReference type="EMBL" id="SDH99181.1"/>
    </source>
</evidence>
<evidence type="ECO:0000313" key="16">
    <source>
        <dbReference type="Proteomes" id="UP000199017"/>
    </source>
</evidence>
<keyword evidence="7 12" id="KW-0328">Glycosyltransferase</keyword>
<organism evidence="15 16">
    <name type="scientific">Alteribacillus bidgolensis</name>
    <dbReference type="NCBI Taxonomy" id="930129"/>
    <lineage>
        <taxon>Bacteria</taxon>
        <taxon>Bacillati</taxon>
        <taxon>Bacillota</taxon>
        <taxon>Bacilli</taxon>
        <taxon>Bacillales</taxon>
        <taxon>Bacillaceae</taxon>
        <taxon>Alteribacillus</taxon>
    </lineage>
</organism>
<dbReference type="GO" id="GO:0034213">
    <property type="term" value="P:quinolinate catabolic process"/>
    <property type="evidence" value="ECO:0007669"/>
    <property type="project" value="TreeGrafter"/>
</dbReference>
<dbReference type="GO" id="GO:0009435">
    <property type="term" value="P:NAD+ biosynthetic process"/>
    <property type="evidence" value="ECO:0007669"/>
    <property type="project" value="UniProtKB-UniPathway"/>
</dbReference>
<evidence type="ECO:0000259" key="13">
    <source>
        <dbReference type="Pfam" id="PF01729"/>
    </source>
</evidence>
<dbReference type="EMBL" id="FNDU01000004">
    <property type="protein sequence ID" value="SDH99181.1"/>
    <property type="molecule type" value="Genomic_DNA"/>
</dbReference>
<feature type="domain" description="Quinolinate phosphoribosyl transferase N-terminal" evidence="14">
    <location>
        <begin position="22"/>
        <end position="107"/>
    </location>
</feature>
<dbReference type="GO" id="GO:0005737">
    <property type="term" value="C:cytoplasm"/>
    <property type="evidence" value="ECO:0007669"/>
    <property type="project" value="TreeGrafter"/>
</dbReference>
<dbReference type="Gene3D" id="3.20.20.70">
    <property type="entry name" value="Aldolase class I"/>
    <property type="match status" value="1"/>
</dbReference>
<gene>
    <name evidence="15" type="ORF">SAMN05216352_10414</name>
</gene>
<comment type="pathway">
    <text evidence="2">Cofactor biosynthesis; NAD(+) biosynthesis; nicotinate D-ribonucleotide from quinolinate: step 1/1.</text>
</comment>
<dbReference type="OrthoDB" id="9782546at2"/>
<evidence type="ECO:0000256" key="8">
    <source>
        <dbReference type="ARBA" id="ARBA00022679"/>
    </source>
</evidence>
<accession>A0A1G8GY27</accession>
<evidence type="ECO:0000256" key="4">
    <source>
        <dbReference type="ARBA" id="ARBA00011218"/>
    </source>
</evidence>
<dbReference type="RefSeq" id="WP_091583277.1">
    <property type="nucleotide sequence ID" value="NZ_FNDU01000004.1"/>
</dbReference>
<dbReference type="SUPFAM" id="SSF54675">
    <property type="entry name" value="Nicotinate/Quinolinate PRTase N-terminal domain-like"/>
    <property type="match status" value="1"/>
</dbReference>
<dbReference type="Pfam" id="PF01729">
    <property type="entry name" value="QRPTase_C"/>
    <property type="match status" value="1"/>
</dbReference>
<comment type="subunit">
    <text evidence="4">Hexamer formed by 3 homodimers.</text>
</comment>
<dbReference type="PANTHER" id="PTHR32179">
    <property type="entry name" value="NICOTINATE-NUCLEOTIDE PYROPHOSPHORYLASE [CARBOXYLATING]"/>
    <property type="match status" value="1"/>
</dbReference>
<dbReference type="FunFam" id="3.90.1170.20:FF:000001">
    <property type="entry name" value="Nicotinate-nucleotide diphosphorylase (Carboxylating)"/>
    <property type="match status" value="1"/>
</dbReference>
<dbReference type="PANTHER" id="PTHR32179:SF3">
    <property type="entry name" value="NICOTINATE-NUCLEOTIDE PYROPHOSPHORYLASE [CARBOXYLATING]"/>
    <property type="match status" value="1"/>
</dbReference>
<dbReference type="GO" id="GO:0004514">
    <property type="term" value="F:nicotinate-nucleotide diphosphorylase (carboxylating) activity"/>
    <property type="evidence" value="ECO:0007669"/>
    <property type="project" value="UniProtKB-EC"/>
</dbReference>
<dbReference type="InterPro" id="IPR037128">
    <property type="entry name" value="Quinolinate_PRibosylTase_N_sf"/>
</dbReference>
<dbReference type="UniPathway" id="UPA00253">
    <property type="reaction ID" value="UER00331"/>
</dbReference>
<dbReference type="STRING" id="930129.SAMN05216352_10414"/>
<dbReference type="SUPFAM" id="SSF51690">
    <property type="entry name" value="Nicotinate/Quinolinate PRTase C-terminal domain-like"/>
    <property type="match status" value="1"/>
</dbReference>
<dbReference type="Gene3D" id="3.90.1170.20">
    <property type="entry name" value="Quinolinate phosphoribosyl transferase, N-terminal domain"/>
    <property type="match status" value="1"/>
</dbReference>
<dbReference type="PIRSF" id="PIRSF006250">
    <property type="entry name" value="NadC_ModD"/>
    <property type="match status" value="1"/>
</dbReference>
<evidence type="ECO:0000259" key="14">
    <source>
        <dbReference type="Pfam" id="PF02749"/>
    </source>
</evidence>
<feature type="domain" description="Quinolinate phosphoribosyl transferase C-terminal" evidence="13">
    <location>
        <begin position="109"/>
        <end position="272"/>
    </location>
</feature>
<evidence type="ECO:0000256" key="10">
    <source>
        <dbReference type="ARBA" id="ARBA00047445"/>
    </source>
</evidence>
<dbReference type="InterPro" id="IPR004393">
    <property type="entry name" value="NadC"/>
</dbReference>
<dbReference type="Proteomes" id="UP000199017">
    <property type="component" value="Unassembled WGS sequence"/>
</dbReference>
<evidence type="ECO:0000256" key="7">
    <source>
        <dbReference type="ARBA" id="ARBA00022676"/>
    </source>
</evidence>
<dbReference type="CDD" id="cd01572">
    <property type="entry name" value="QPRTase"/>
    <property type="match status" value="1"/>
</dbReference>
<evidence type="ECO:0000256" key="11">
    <source>
        <dbReference type="ARBA" id="ARBA00069173"/>
    </source>
</evidence>
<dbReference type="NCBIfam" id="TIGR00078">
    <property type="entry name" value="nadC"/>
    <property type="match status" value="1"/>
</dbReference>
<keyword evidence="8 12" id="KW-0808">Transferase</keyword>
<sequence length="275" mass="29855">MNTLHLKKKLEEFLIEDIGTEDVTTNAIFSPHEKTKGQLIAKSTGSFSGGMVLREGLELLDDSTEVQVYKQEGENMASGEVIADIQGPTRAVLSGERVLLNMIQRMSGITTMTKKAVNTLDDPSIAICDTRKTMPGLRMFDKYAVACGGGSNHRFGLYDAVMIKDNHIAAAGSITKAVENVKHYAGHMIKIEVETTNAEEVKEAVDARADVIMFDNCTPGHIKEYVALVPSFIQTEASGSISLDNIADYRNCGVDYISLGCLTHSVAACDLSFLI</sequence>
<comment type="function">
    <text evidence="1">Involved in the catabolism of quinolinic acid (QA).</text>
</comment>
<name>A0A1G8GY27_9BACI</name>
<dbReference type="InterPro" id="IPR002638">
    <property type="entry name" value="Quinolinate_PRibosylTrfase_C"/>
</dbReference>
<keyword evidence="6" id="KW-0662">Pyridine nucleotide biosynthesis</keyword>
<dbReference type="AlphaFoldDB" id="A0A1G8GY27"/>
<evidence type="ECO:0000256" key="12">
    <source>
        <dbReference type="PIRNR" id="PIRNR006250"/>
    </source>
</evidence>
<dbReference type="EC" id="2.4.2.19" evidence="5"/>
<evidence type="ECO:0000256" key="5">
    <source>
        <dbReference type="ARBA" id="ARBA00011944"/>
    </source>
</evidence>
<comment type="similarity">
    <text evidence="3 12">Belongs to the NadC/ModD family.</text>
</comment>
<reference evidence="15 16" key="1">
    <citation type="submission" date="2016-10" db="EMBL/GenBank/DDBJ databases">
        <authorList>
            <person name="de Groot N.N."/>
        </authorList>
    </citation>
    <scope>NUCLEOTIDE SEQUENCE [LARGE SCALE GENOMIC DNA]</scope>
    <source>
        <strain evidence="16">P4B,CCM 7963,CECT 7998,DSM 25260,IBRC-M 10614,KCTC 13821</strain>
    </source>
</reference>
<dbReference type="Pfam" id="PF02749">
    <property type="entry name" value="QRPTase_N"/>
    <property type="match status" value="1"/>
</dbReference>
<protein>
    <recommendedName>
        <fullName evidence="11">Probable nicotinate-nucleotide pyrophosphorylase [carboxylating]</fullName>
        <ecNumber evidence="5">2.4.2.19</ecNumber>
    </recommendedName>
    <alternativeName>
        <fullName evidence="9">Quinolinate phosphoribosyltransferase [decarboxylating]</fullName>
    </alternativeName>
</protein>
<evidence type="ECO:0000256" key="1">
    <source>
        <dbReference type="ARBA" id="ARBA00003237"/>
    </source>
</evidence>
<proteinExistence type="inferred from homology"/>
<dbReference type="InterPro" id="IPR013785">
    <property type="entry name" value="Aldolase_TIM"/>
</dbReference>
<evidence type="ECO:0000256" key="9">
    <source>
        <dbReference type="ARBA" id="ARBA00033102"/>
    </source>
</evidence>
<dbReference type="InterPro" id="IPR036068">
    <property type="entry name" value="Nicotinate_pribotase-like_C"/>
</dbReference>
<dbReference type="FunFam" id="3.20.20.70:FF:000030">
    <property type="entry name" value="Nicotinate-nucleotide pyrophosphorylase, carboxylating"/>
    <property type="match status" value="1"/>
</dbReference>
<dbReference type="InterPro" id="IPR027277">
    <property type="entry name" value="NadC/ModD"/>
</dbReference>
<keyword evidence="16" id="KW-1185">Reference proteome</keyword>
<evidence type="ECO:0000256" key="6">
    <source>
        <dbReference type="ARBA" id="ARBA00022642"/>
    </source>
</evidence>
<evidence type="ECO:0000256" key="2">
    <source>
        <dbReference type="ARBA" id="ARBA00004893"/>
    </source>
</evidence>